<dbReference type="EMBL" id="MK072391">
    <property type="protein sequence ID" value="AYV83611.1"/>
    <property type="molecule type" value="Genomic_DNA"/>
</dbReference>
<evidence type="ECO:0000313" key="1">
    <source>
        <dbReference type="EMBL" id="AYV83611.1"/>
    </source>
</evidence>
<proteinExistence type="predicted"/>
<protein>
    <submittedName>
        <fullName evidence="1">Uncharacterized protein</fullName>
    </submittedName>
</protein>
<reference evidence="1" key="1">
    <citation type="submission" date="2018-10" db="EMBL/GenBank/DDBJ databases">
        <title>Hidden diversity of soil giant viruses.</title>
        <authorList>
            <person name="Schulz F."/>
            <person name="Alteio L."/>
            <person name="Goudeau D."/>
            <person name="Ryan E.M."/>
            <person name="Malmstrom R.R."/>
            <person name="Blanchard J."/>
            <person name="Woyke T."/>
        </authorList>
    </citation>
    <scope>NUCLEOTIDE SEQUENCE</scope>
    <source>
        <strain evidence="1">HYV1</strain>
    </source>
</reference>
<name>A0A3G5ABG1_9VIRU</name>
<organism evidence="1">
    <name type="scientific">Hyperionvirus sp</name>
    <dbReference type="NCBI Taxonomy" id="2487770"/>
    <lineage>
        <taxon>Viruses</taxon>
        <taxon>Varidnaviria</taxon>
        <taxon>Bamfordvirae</taxon>
        <taxon>Nucleocytoviricota</taxon>
        <taxon>Megaviricetes</taxon>
        <taxon>Imitervirales</taxon>
        <taxon>Mimiviridae</taxon>
        <taxon>Klosneuvirinae</taxon>
    </lineage>
</organism>
<sequence length="126" mass="14625">MTKESKKSRKCSSQKSHASQETCLINVKNAKSLPSCKDAKMVDCKKGRTKEQRCVKNELVRTHNHHQICEIEVLHKQPSTSVHRVYRKYVVEHPNFHIDTKRCYSPKYLCSKEICKACCGNDNELF</sequence>
<accession>A0A3G5ABG1</accession>
<gene>
    <name evidence="1" type="ORF">Hyperionvirus9_28</name>
</gene>